<keyword evidence="1" id="KW-1133">Transmembrane helix</keyword>
<keyword evidence="1" id="KW-0812">Transmembrane</keyword>
<proteinExistence type="predicted"/>
<sequence length="210" mass="22399">MGIHWEAFFMQQHKRLVVILETAIIAAFAMALTYIPHTTGVSAIELNYGLIPIAVLAMRRGAIPAAWAGFVWGILDLILRGLSGGSVLNPVQGFLEYPIAFTLVGLMGLTFASFQKAVRGGEKVKASGYAFAGIIVGTFAKYFIHFIAGVVFWGSYAPKGMNVWIYSLIVNGGSALFSTVLAIVVVGILLTVAPQLFIAKDGKSLSTKAA</sequence>
<dbReference type="EMBL" id="ACIZ01000072">
    <property type="protein sequence ID" value="EEN80009.1"/>
    <property type="molecule type" value="Genomic_DNA"/>
</dbReference>
<feature type="transmembrane region" description="Helical" evidence="1">
    <location>
        <begin position="16"/>
        <end position="35"/>
    </location>
</feature>
<dbReference type="Proteomes" id="UP000004525">
    <property type="component" value="Unassembled WGS sequence"/>
</dbReference>
<name>C2JY88_LACRM</name>
<feature type="transmembrane region" description="Helical" evidence="1">
    <location>
        <begin position="94"/>
        <end position="114"/>
    </location>
</feature>
<dbReference type="GO" id="GO:0015234">
    <property type="term" value="F:thiamine transmembrane transporter activity"/>
    <property type="evidence" value="ECO:0007669"/>
    <property type="project" value="InterPro"/>
</dbReference>
<protein>
    <submittedName>
        <fullName evidence="2">Proton-coupled thiamine transporter YuaJ</fullName>
    </submittedName>
</protein>
<evidence type="ECO:0000313" key="2">
    <source>
        <dbReference type="EMBL" id="EEN80009.1"/>
    </source>
</evidence>
<reference evidence="2" key="1">
    <citation type="submission" date="2009-01" db="EMBL/GenBank/DDBJ databases">
        <authorList>
            <person name="Qin X."/>
            <person name="Bachman B."/>
            <person name="Battles P."/>
            <person name="Bell A."/>
            <person name="Bess C."/>
            <person name="Bickham C."/>
            <person name="Chaboub L."/>
            <person name="Chen D."/>
            <person name="Coyle M."/>
            <person name="Deiros D.R."/>
            <person name="Dinh H."/>
            <person name="Forbes L."/>
            <person name="Fowler G."/>
            <person name="Francisco L."/>
            <person name="Fu Q."/>
            <person name="Gubbala S."/>
            <person name="Hale W."/>
            <person name="Han Y."/>
            <person name="Hemphill L."/>
            <person name="Highlander S.K."/>
            <person name="Hirani K."/>
            <person name="Hogues M."/>
            <person name="Jackson L."/>
            <person name="Jakkamsetti A."/>
            <person name="Javaid M."/>
            <person name="Jiang H."/>
            <person name="Korchina V."/>
            <person name="Kovar C."/>
            <person name="Lara F."/>
            <person name="Lee S."/>
            <person name="Mata R."/>
            <person name="Mathew T."/>
            <person name="Moen C."/>
            <person name="Morales K."/>
            <person name="Munidasa M."/>
            <person name="Nazareth L."/>
            <person name="Ngo R."/>
            <person name="Nguyen L."/>
            <person name="Okwuonu G."/>
            <person name="Ongeri F."/>
            <person name="Patil S."/>
            <person name="Petrosino J."/>
            <person name="Pham C."/>
            <person name="Pham P."/>
            <person name="Pu L.-L."/>
            <person name="Puazo M."/>
            <person name="Raj R."/>
            <person name="Reid J."/>
            <person name="Rouhana J."/>
            <person name="Saada N."/>
            <person name="Shang Y."/>
            <person name="Simmons D."/>
            <person name="Thornton R."/>
            <person name="Warren J."/>
            <person name="Weissenberger G."/>
            <person name="Zhang J."/>
            <person name="Zhang L."/>
            <person name="Zhou C."/>
            <person name="Zhu D."/>
            <person name="Muzny D."/>
            <person name="Worley K."/>
            <person name="Gibbs R."/>
        </authorList>
    </citation>
    <scope>NUCLEOTIDE SEQUENCE [LARGE SCALE GENOMIC DNA]</scope>
    <source>
        <strain evidence="2">LMS2-1</strain>
    </source>
</reference>
<dbReference type="AlphaFoldDB" id="C2JY88"/>
<evidence type="ECO:0000256" key="1">
    <source>
        <dbReference type="SAM" id="Phobius"/>
    </source>
</evidence>
<dbReference type="GO" id="GO:0005886">
    <property type="term" value="C:plasma membrane"/>
    <property type="evidence" value="ECO:0007669"/>
    <property type="project" value="InterPro"/>
</dbReference>
<dbReference type="HOGENOM" id="CLU_090959_2_0_9"/>
<organism evidence="2 3">
    <name type="scientific">Lacticaseibacillus rhamnosus (strain LMS2-1)</name>
    <dbReference type="NCBI Taxonomy" id="525361"/>
    <lineage>
        <taxon>Bacteria</taxon>
        <taxon>Bacillati</taxon>
        <taxon>Bacillota</taxon>
        <taxon>Bacilli</taxon>
        <taxon>Lactobacillales</taxon>
        <taxon>Lactobacillaceae</taxon>
        <taxon>Lacticaseibacillus</taxon>
    </lineage>
</organism>
<dbReference type="InterPro" id="IPR012651">
    <property type="entry name" value="Thia_Transptr_ThiT"/>
</dbReference>
<evidence type="ECO:0000313" key="3">
    <source>
        <dbReference type="Proteomes" id="UP000004525"/>
    </source>
</evidence>
<comment type="caution">
    <text evidence="2">The sequence shown here is derived from an EMBL/GenBank/DDBJ whole genome shotgun (WGS) entry which is preliminary data.</text>
</comment>
<dbReference type="Gene3D" id="1.10.1760.20">
    <property type="match status" value="1"/>
</dbReference>
<gene>
    <name evidence="2" type="ORF">HMPREF0539_1873</name>
</gene>
<feature type="transmembrane region" description="Helical" evidence="1">
    <location>
        <begin position="65"/>
        <end position="82"/>
    </location>
</feature>
<dbReference type="Pfam" id="PF09515">
    <property type="entry name" value="Thia_YuaJ"/>
    <property type="match status" value="1"/>
</dbReference>
<keyword evidence="1" id="KW-0472">Membrane</keyword>
<dbReference type="NCBIfam" id="TIGR02357">
    <property type="entry name" value="ECF_ThiT_YuaJ"/>
    <property type="match status" value="1"/>
</dbReference>
<accession>C2JY88</accession>
<keyword evidence="3" id="KW-1185">Reference proteome</keyword>
<feature type="transmembrane region" description="Helical" evidence="1">
    <location>
        <begin position="41"/>
        <end position="58"/>
    </location>
</feature>
<feature type="transmembrane region" description="Helical" evidence="1">
    <location>
        <begin position="126"/>
        <end position="155"/>
    </location>
</feature>
<feature type="transmembrane region" description="Helical" evidence="1">
    <location>
        <begin position="175"/>
        <end position="198"/>
    </location>
</feature>